<dbReference type="EMBL" id="JACEIK010001591">
    <property type="protein sequence ID" value="MCD7470647.1"/>
    <property type="molecule type" value="Genomic_DNA"/>
</dbReference>
<evidence type="ECO:0000313" key="3">
    <source>
        <dbReference type="Proteomes" id="UP000823775"/>
    </source>
</evidence>
<evidence type="ECO:0000256" key="1">
    <source>
        <dbReference type="SAM" id="Coils"/>
    </source>
</evidence>
<organism evidence="2 3">
    <name type="scientific">Datura stramonium</name>
    <name type="common">Jimsonweed</name>
    <name type="synonym">Common thornapple</name>
    <dbReference type="NCBI Taxonomy" id="4076"/>
    <lineage>
        <taxon>Eukaryota</taxon>
        <taxon>Viridiplantae</taxon>
        <taxon>Streptophyta</taxon>
        <taxon>Embryophyta</taxon>
        <taxon>Tracheophyta</taxon>
        <taxon>Spermatophyta</taxon>
        <taxon>Magnoliopsida</taxon>
        <taxon>eudicotyledons</taxon>
        <taxon>Gunneridae</taxon>
        <taxon>Pentapetalae</taxon>
        <taxon>asterids</taxon>
        <taxon>lamiids</taxon>
        <taxon>Solanales</taxon>
        <taxon>Solanaceae</taxon>
        <taxon>Solanoideae</taxon>
        <taxon>Datureae</taxon>
        <taxon>Datura</taxon>
    </lineage>
</organism>
<gene>
    <name evidence="2" type="ORF">HAX54_010656</name>
</gene>
<name>A0ABS8TGM0_DATST</name>
<protein>
    <submittedName>
        <fullName evidence="2">Uncharacterized protein</fullName>
    </submittedName>
</protein>
<reference evidence="2 3" key="1">
    <citation type="journal article" date="2021" name="BMC Genomics">
        <title>Datura genome reveals duplications of psychoactive alkaloid biosynthetic genes and high mutation rate following tissue culture.</title>
        <authorList>
            <person name="Rajewski A."/>
            <person name="Carter-House D."/>
            <person name="Stajich J."/>
            <person name="Litt A."/>
        </authorList>
    </citation>
    <scope>NUCLEOTIDE SEQUENCE [LARGE SCALE GENOMIC DNA]</scope>
    <source>
        <strain evidence="2">AR-01</strain>
    </source>
</reference>
<feature type="coiled-coil region" evidence="1">
    <location>
        <begin position="56"/>
        <end position="101"/>
    </location>
</feature>
<accession>A0ABS8TGM0</accession>
<dbReference type="Proteomes" id="UP000823775">
    <property type="component" value="Unassembled WGS sequence"/>
</dbReference>
<sequence length="165" mass="19281">MGQNIVELVKIGEAIEDGLNTGKIVSRAVQAGSPRFSRKKKEDVSVVSGLQIEDMESKTEVQLRLLQEDLEEKEWELQRERMEYQREKMEEKRALEYANEELRIARGCFVELDRRMEEQIRSAERLSFEQRAQLFGSHLIINRYLIWEEMDKAKKAGIGEESSTT</sequence>
<keyword evidence="3" id="KW-1185">Reference proteome</keyword>
<keyword evidence="1" id="KW-0175">Coiled coil</keyword>
<comment type="caution">
    <text evidence="2">The sequence shown here is derived from an EMBL/GenBank/DDBJ whole genome shotgun (WGS) entry which is preliminary data.</text>
</comment>
<proteinExistence type="predicted"/>
<evidence type="ECO:0000313" key="2">
    <source>
        <dbReference type="EMBL" id="MCD7470647.1"/>
    </source>
</evidence>